<evidence type="ECO:0008006" key="7">
    <source>
        <dbReference type="Google" id="ProtNLM"/>
    </source>
</evidence>
<evidence type="ECO:0000313" key="5">
    <source>
        <dbReference type="EMBL" id="KAJ8903114.1"/>
    </source>
</evidence>
<comment type="caution">
    <text evidence="5">The sequence shown here is derived from an EMBL/GenBank/DDBJ whole genome shotgun (WGS) entry which is preliminary data.</text>
</comment>
<evidence type="ECO:0000256" key="2">
    <source>
        <dbReference type="ARBA" id="ARBA00004496"/>
    </source>
</evidence>
<protein>
    <recommendedName>
        <fullName evidence="7">Chloride conductance regulatory protein ICln</fullName>
    </recommendedName>
</protein>
<evidence type="ECO:0000313" key="6">
    <source>
        <dbReference type="Proteomes" id="UP001157974"/>
    </source>
</evidence>
<dbReference type="EMBL" id="JAMWBK010000008">
    <property type="protein sequence ID" value="KAJ8903114.1"/>
    <property type="molecule type" value="Genomic_DNA"/>
</dbReference>
<reference evidence="5 6" key="1">
    <citation type="journal article" date="2023" name="Nat. Commun.">
        <title>Origin of minicircular mitochondrial genomes in red algae.</title>
        <authorList>
            <person name="Lee Y."/>
            <person name="Cho C.H."/>
            <person name="Lee Y.M."/>
            <person name="Park S.I."/>
            <person name="Yang J.H."/>
            <person name="West J.A."/>
            <person name="Bhattacharya D."/>
            <person name="Yoon H.S."/>
        </authorList>
    </citation>
    <scope>NUCLEOTIDE SEQUENCE [LARGE SCALE GENOMIC DNA]</scope>
    <source>
        <strain evidence="5 6">CCMP1338</strain>
        <tissue evidence="5">Whole cell</tissue>
    </source>
</reference>
<accession>A0AAV8UM69</accession>
<evidence type="ECO:0000256" key="4">
    <source>
        <dbReference type="ARBA" id="ARBA00023242"/>
    </source>
</evidence>
<gene>
    <name evidence="5" type="ORF">NDN08_006429</name>
</gene>
<dbReference type="InterPro" id="IPR011993">
    <property type="entry name" value="PH-like_dom_sf"/>
</dbReference>
<dbReference type="Proteomes" id="UP001157974">
    <property type="component" value="Unassembled WGS sequence"/>
</dbReference>
<comment type="subcellular location">
    <subcellularLocation>
        <location evidence="2">Cytoplasm</location>
    </subcellularLocation>
    <subcellularLocation>
        <location evidence="1">Nucleus</location>
    </subcellularLocation>
</comment>
<proteinExistence type="predicted"/>
<evidence type="ECO:0000256" key="3">
    <source>
        <dbReference type="ARBA" id="ARBA00022490"/>
    </source>
</evidence>
<name>A0AAV8UM69_9RHOD</name>
<keyword evidence="4" id="KW-0539">Nucleus</keyword>
<sequence>MEVPLIEGGRRALDGLDLPSDEEVRACLGEVGWVSEDGGEPRMITVVVTTSSVYFWDDSLKESYSFSDISMLATMMSNEYFDRACIYFQIDGEDEDEEVHDVYFAPPAALLENIFDIMCSCSALANDHSEDERDEAFTGSEDAANRWDEIFEQSQGNDHHEIFEDVIEDNAEDEDGTQE</sequence>
<organism evidence="5 6">
    <name type="scientific">Rhodosorus marinus</name>
    <dbReference type="NCBI Taxonomy" id="101924"/>
    <lineage>
        <taxon>Eukaryota</taxon>
        <taxon>Rhodophyta</taxon>
        <taxon>Stylonematophyceae</taxon>
        <taxon>Stylonematales</taxon>
        <taxon>Stylonemataceae</taxon>
        <taxon>Rhodosorus</taxon>
    </lineage>
</organism>
<keyword evidence="3" id="KW-0963">Cytoplasm</keyword>
<dbReference type="InterPro" id="IPR039924">
    <property type="entry name" value="ICln/Lot5/Saf5"/>
</dbReference>
<dbReference type="GO" id="GO:0005634">
    <property type="term" value="C:nucleus"/>
    <property type="evidence" value="ECO:0007669"/>
    <property type="project" value="UniProtKB-SubCell"/>
</dbReference>
<evidence type="ECO:0000256" key="1">
    <source>
        <dbReference type="ARBA" id="ARBA00004123"/>
    </source>
</evidence>
<dbReference type="AlphaFoldDB" id="A0AAV8UM69"/>
<keyword evidence="6" id="KW-1185">Reference proteome</keyword>
<dbReference type="Pfam" id="PF03517">
    <property type="entry name" value="Voldacs"/>
    <property type="match status" value="1"/>
</dbReference>
<dbReference type="Gene3D" id="2.30.29.30">
    <property type="entry name" value="Pleckstrin-homology domain (PH domain)/Phosphotyrosine-binding domain (PTB)"/>
    <property type="match status" value="1"/>
</dbReference>
<dbReference type="GO" id="GO:0005737">
    <property type="term" value="C:cytoplasm"/>
    <property type="evidence" value="ECO:0007669"/>
    <property type="project" value="UniProtKB-SubCell"/>
</dbReference>